<keyword evidence="8" id="KW-0255">Endonuclease</keyword>
<dbReference type="PANTHER" id="PTHR42648:SF11">
    <property type="entry name" value="TRANSPOSON TY4-P GAG-POL POLYPROTEIN"/>
    <property type="match status" value="1"/>
</dbReference>
<protein>
    <recommendedName>
        <fullName evidence="18">Retrovirus-related Pol polyprotein from transposon TNT 1-94-like beta-barrel domain-containing protein</fullName>
    </recommendedName>
</protein>
<feature type="region of interest" description="Disordered" evidence="17">
    <location>
        <begin position="488"/>
        <end position="511"/>
    </location>
</feature>
<keyword evidence="13" id="KW-0695">RNA-directed DNA polymerase</keyword>
<keyword evidence="10" id="KW-0067">ATP-binding</keyword>
<dbReference type="GO" id="GO:0006310">
    <property type="term" value="P:DNA recombination"/>
    <property type="evidence" value="ECO:0007669"/>
    <property type="project" value="UniProtKB-KW"/>
</dbReference>
<feature type="region of interest" description="Disordered" evidence="17">
    <location>
        <begin position="411"/>
        <end position="449"/>
    </location>
</feature>
<dbReference type="InterPro" id="IPR036397">
    <property type="entry name" value="RNaseH_sf"/>
</dbReference>
<keyword evidence="14" id="KW-0808">Transferase</keyword>
<evidence type="ECO:0000256" key="15">
    <source>
        <dbReference type="ARBA" id="ARBA00023113"/>
    </source>
</evidence>
<gene>
    <name evidence="19" type="ORF">PSTT_04097</name>
</gene>
<keyword evidence="4" id="KW-0548">Nucleotidyltransferase</keyword>
<dbReference type="Proteomes" id="UP000239156">
    <property type="component" value="Unassembled WGS sequence"/>
</dbReference>
<evidence type="ECO:0000256" key="3">
    <source>
        <dbReference type="ARBA" id="ARBA00022670"/>
    </source>
</evidence>
<evidence type="ECO:0000256" key="9">
    <source>
        <dbReference type="ARBA" id="ARBA00022801"/>
    </source>
</evidence>
<keyword evidence="15" id="KW-0917">Virion maturation</keyword>
<dbReference type="Gene3D" id="3.30.420.10">
    <property type="entry name" value="Ribonuclease H-like superfamily/Ribonuclease H"/>
    <property type="match status" value="1"/>
</dbReference>
<keyword evidence="11" id="KW-0460">Magnesium</keyword>
<comment type="caution">
    <text evidence="19">The sequence shown here is derived from an EMBL/GenBank/DDBJ whole genome shotgun (WGS) entry which is preliminary data.</text>
</comment>
<evidence type="ECO:0000256" key="4">
    <source>
        <dbReference type="ARBA" id="ARBA00022695"/>
    </source>
</evidence>
<keyword evidence="16" id="KW-0233">DNA recombination</keyword>
<name>A0A2S4VTL0_9BASI</name>
<dbReference type="AlphaFoldDB" id="A0A2S4VTL0"/>
<dbReference type="GO" id="GO:0015074">
    <property type="term" value="P:DNA integration"/>
    <property type="evidence" value="ECO:0007669"/>
    <property type="project" value="UniProtKB-KW"/>
</dbReference>
<dbReference type="GO" id="GO:0003887">
    <property type="term" value="F:DNA-directed DNA polymerase activity"/>
    <property type="evidence" value="ECO:0007669"/>
    <property type="project" value="UniProtKB-KW"/>
</dbReference>
<keyword evidence="3" id="KW-0645">Protease</keyword>
<evidence type="ECO:0000256" key="17">
    <source>
        <dbReference type="SAM" id="MobiDB-lite"/>
    </source>
</evidence>
<dbReference type="GO" id="GO:0006508">
    <property type="term" value="P:proteolysis"/>
    <property type="evidence" value="ECO:0007669"/>
    <property type="project" value="UniProtKB-KW"/>
</dbReference>
<dbReference type="GO" id="GO:0005524">
    <property type="term" value="F:ATP binding"/>
    <property type="evidence" value="ECO:0007669"/>
    <property type="project" value="UniProtKB-KW"/>
</dbReference>
<evidence type="ECO:0000313" key="20">
    <source>
        <dbReference type="Proteomes" id="UP000239156"/>
    </source>
</evidence>
<keyword evidence="5" id="KW-0540">Nuclease</keyword>
<dbReference type="Pfam" id="PF22936">
    <property type="entry name" value="Pol_BBD"/>
    <property type="match status" value="1"/>
</dbReference>
<dbReference type="EMBL" id="PKSL01000028">
    <property type="protein sequence ID" value="POW12862.1"/>
    <property type="molecule type" value="Genomic_DNA"/>
</dbReference>
<keyword evidence="2" id="KW-1188">Viral release from host cell</keyword>
<evidence type="ECO:0000259" key="18">
    <source>
        <dbReference type="Pfam" id="PF22936"/>
    </source>
</evidence>
<dbReference type="PANTHER" id="PTHR42648">
    <property type="entry name" value="TRANSPOSASE, PUTATIVE-RELATED"/>
    <property type="match status" value="1"/>
</dbReference>
<dbReference type="VEuPathDB" id="FungiDB:PSHT_07228"/>
<evidence type="ECO:0000256" key="16">
    <source>
        <dbReference type="ARBA" id="ARBA00023172"/>
    </source>
</evidence>
<accession>A0A2S4VTL0</accession>
<feature type="compositionally biased region" description="Basic and acidic residues" evidence="17">
    <location>
        <begin position="425"/>
        <end position="443"/>
    </location>
</feature>
<dbReference type="SUPFAM" id="SSF53098">
    <property type="entry name" value="Ribonuclease H-like"/>
    <property type="match status" value="1"/>
</dbReference>
<dbReference type="InterPro" id="IPR039537">
    <property type="entry name" value="Retrotran_Ty1/copia-like"/>
</dbReference>
<evidence type="ECO:0000256" key="12">
    <source>
        <dbReference type="ARBA" id="ARBA00022908"/>
    </source>
</evidence>
<organism evidence="19 20">
    <name type="scientific">Puccinia striiformis</name>
    <dbReference type="NCBI Taxonomy" id="27350"/>
    <lineage>
        <taxon>Eukaryota</taxon>
        <taxon>Fungi</taxon>
        <taxon>Dikarya</taxon>
        <taxon>Basidiomycota</taxon>
        <taxon>Pucciniomycotina</taxon>
        <taxon>Pucciniomycetes</taxon>
        <taxon>Pucciniales</taxon>
        <taxon>Pucciniaceae</taxon>
        <taxon>Puccinia</taxon>
    </lineage>
</organism>
<dbReference type="GO" id="GO:0003676">
    <property type="term" value="F:nucleic acid binding"/>
    <property type="evidence" value="ECO:0007669"/>
    <property type="project" value="InterPro"/>
</dbReference>
<keyword evidence="12" id="KW-0229">DNA integration</keyword>
<keyword evidence="6" id="KW-0479">Metal-binding</keyword>
<reference evidence="19" key="1">
    <citation type="submission" date="2017-12" db="EMBL/GenBank/DDBJ databases">
        <title>Gene loss provides genomic basis for host adaptation in cereal stripe rust fungi.</title>
        <authorList>
            <person name="Xia C."/>
        </authorList>
    </citation>
    <scope>NUCLEOTIDE SEQUENCE [LARGE SCALE GENOMIC DNA]</scope>
    <source>
        <strain evidence="19">93-210</strain>
    </source>
</reference>
<evidence type="ECO:0000313" key="19">
    <source>
        <dbReference type="EMBL" id="POW12862.1"/>
    </source>
</evidence>
<evidence type="ECO:0000256" key="11">
    <source>
        <dbReference type="ARBA" id="ARBA00022842"/>
    </source>
</evidence>
<evidence type="ECO:0000256" key="2">
    <source>
        <dbReference type="ARBA" id="ARBA00022612"/>
    </source>
</evidence>
<evidence type="ECO:0000256" key="7">
    <source>
        <dbReference type="ARBA" id="ARBA00022741"/>
    </source>
</evidence>
<keyword evidence="14" id="KW-0239">DNA-directed DNA polymerase</keyword>
<evidence type="ECO:0000256" key="8">
    <source>
        <dbReference type="ARBA" id="ARBA00022759"/>
    </source>
</evidence>
<sequence>MCLQPVVIETNSEPYHCRLNYNSSAPTRPGPISFLTEIGDRDQRVGTTSVGCSAALPKIHDEIIGDSKDSGALKSLMTDNDRNFEILRDRILHSTELVPLIRRTIHALKKKIAFETLILREDGKSEEEIESSLNDLTSQLAALTHLPTTHTEVEMAKSPEETLAELQQEMIRVNAKIAMFEATSATIPQPVPQVVPNATQAIVLNNFMKCRPTSTKKQWEASIDRTLMHAFCVDETFVNNKGCWSSLTSQQAASIRGLLKHTICDSHDDNIEAGELEKPEEVFNYLKTKCSHSNRRSKIELATTLLELSNNTSPSDEFTTAKWSKNLSALTKLKVTTDELVGLMLQNAIRPPAGTDLKTFEFSVDHSLNEKEDVSFEDVTKVIDSATSKLKPKASTLESSPMDLDRIQAFNQRNTSRYVAPHLRNNNEKQRPEPPRLNQDKAAHYRGKGQSDTLLAKYGKECAHCEEEGHWYPDCLHYWRSVGMNEIPGPPPNHSSKDSNYVPPRRNRNQQVRQVNFPNVSEGALLDSGASAHVSGNSTLFVATKKLTTPRTFYLAIPDCHVSVVNVGRVTIPTPTGNLVIEDVYHVPGVEGIILSTGRLIAEGWKLVYQGTEATLFDPSNNSYSTIFHNYCWSLKTVPSEMKLSKVTQTPSFEPYTWHVRLGHASEEVVRAYMKRHYPEDKFKWSSFFCERCAISKSVNQKSLGVESQIPRNAPLDLLVTDVAGPFEVDLHGNRYIVTLRDHATTYSFVAAITSRDLVPDKIMSWIHHLKNRLGQFPVHVRSDNAAEYAHPLRRKLAAVVLV</sequence>
<feature type="domain" description="Retrovirus-related Pol polyprotein from transposon TNT 1-94-like beta-barrel" evidence="18">
    <location>
        <begin position="525"/>
        <end position="604"/>
    </location>
</feature>
<evidence type="ECO:0000256" key="10">
    <source>
        <dbReference type="ARBA" id="ARBA00022840"/>
    </source>
</evidence>
<dbReference type="VEuPathDB" id="FungiDB:PSTT_04097"/>
<comment type="function">
    <text evidence="1">The aspartyl protease (PR) mediates the proteolytic cleavages of the Gag and Gag-Pol polyproteins after assembly of the VLP.</text>
</comment>
<dbReference type="GO" id="GO:0008233">
    <property type="term" value="F:peptidase activity"/>
    <property type="evidence" value="ECO:0007669"/>
    <property type="project" value="UniProtKB-KW"/>
</dbReference>
<evidence type="ECO:0000256" key="14">
    <source>
        <dbReference type="ARBA" id="ARBA00022932"/>
    </source>
</evidence>
<keyword evidence="20" id="KW-1185">Reference proteome</keyword>
<dbReference type="GO" id="GO:0046872">
    <property type="term" value="F:metal ion binding"/>
    <property type="evidence" value="ECO:0007669"/>
    <property type="project" value="UniProtKB-KW"/>
</dbReference>
<evidence type="ECO:0000256" key="6">
    <source>
        <dbReference type="ARBA" id="ARBA00022723"/>
    </source>
</evidence>
<dbReference type="GO" id="GO:0003964">
    <property type="term" value="F:RNA-directed DNA polymerase activity"/>
    <property type="evidence" value="ECO:0007669"/>
    <property type="project" value="UniProtKB-KW"/>
</dbReference>
<dbReference type="GO" id="GO:0004519">
    <property type="term" value="F:endonuclease activity"/>
    <property type="evidence" value="ECO:0007669"/>
    <property type="project" value="UniProtKB-KW"/>
</dbReference>
<keyword evidence="9" id="KW-0378">Hydrolase</keyword>
<dbReference type="InterPro" id="IPR054722">
    <property type="entry name" value="PolX-like_BBD"/>
</dbReference>
<evidence type="ECO:0000256" key="13">
    <source>
        <dbReference type="ARBA" id="ARBA00022918"/>
    </source>
</evidence>
<evidence type="ECO:0000256" key="5">
    <source>
        <dbReference type="ARBA" id="ARBA00022722"/>
    </source>
</evidence>
<keyword evidence="7" id="KW-0547">Nucleotide-binding</keyword>
<evidence type="ECO:0000256" key="1">
    <source>
        <dbReference type="ARBA" id="ARBA00002180"/>
    </source>
</evidence>
<proteinExistence type="predicted"/>
<dbReference type="InterPro" id="IPR012337">
    <property type="entry name" value="RNaseH-like_sf"/>
</dbReference>